<feature type="compositionally biased region" description="Polar residues" evidence="1">
    <location>
        <begin position="160"/>
        <end position="170"/>
    </location>
</feature>
<feature type="region of interest" description="Disordered" evidence="1">
    <location>
        <begin position="113"/>
        <end position="170"/>
    </location>
</feature>
<evidence type="ECO:0000256" key="1">
    <source>
        <dbReference type="SAM" id="MobiDB-lite"/>
    </source>
</evidence>
<evidence type="ECO:0000313" key="5">
    <source>
        <dbReference type="Proteomes" id="UP000000759"/>
    </source>
</evidence>
<dbReference type="EMBL" id="CM000618">
    <property type="protein sequence ID" value="EEC45756.1"/>
    <property type="molecule type" value="Genomic_DNA"/>
</dbReference>
<feature type="signal peptide" evidence="3">
    <location>
        <begin position="1"/>
        <end position="17"/>
    </location>
</feature>
<feature type="chain" id="PRO_5002855806" evidence="3">
    <location>
        <begin position="18"/>
        <end position="170"/>
    </location>
</feature>
<feature type="transmembrane region" description="Helical" evidence="2">
    <location>
        <begin position="82"/>
        <end position="103"/>
    </location>
</feature>
<sequence>MSMLSLLHASAIWSVDGRVPQNLRVRKPALEGIPMVIDTKSLNDSVPAGTDDHNDCTRRALAQLGKINADLEDTYGGFQLKYWIIFGASLLFLVCCCTGCVFWRCRRRRGKETNAVKQNSGKSDGDGEKSSTMVTRNNSGHTSTTQDTPDTDRPNAWANAHSNHSMSVIY</sequence>
<evidence type="ECO:0000313" key="4">
    <source>
        <dbReference type="EMBL" id="EEC45756.1"/>
    </source>
</evidence>
<dbReference type="AlphaFoldDB" id="B7G5V0"/>
<reference evidence="5" key="2">
    <citation type="submission" date="2008-08" db="EMBL/GenBank/DDBJ databases">
        <authorList>
            <consortium name="Diatom Consortium"/>
            <person name="Grigoriev I."/>
            <person name="Grimwood J."/>
            <person name="Kuo A."/>
            <person name="Otillar R.P."/>
            <person name="Salamov A."/>
            <person name="Detter J.C."/>
            <person name="Lindquist E."/>
            <person name="Shapiro H."/>
            <person name="Lucas S."/>
            <person name="Glavina del Rio T."/>
            <person name="Pitluck S."/>
            <person name="Rokhsar D."/>
            <person name="Bowler C."/>
        </authorList>
    </citation>
    <scope>GENOME REANNOTATION</scope>
    <source>
        <strain evidence="5">CCAP 1055/1</strain>
    </source>
</reference>
<proteinExistence type="predicted"/>
<dbReference type="GeneID" id="7203417"/>
<keyword evidence="3" id="KW-0732">Signal</keyword>
<gene>
    <name evidence="4" type="ORF">PHATRDRAFT_38429</name>
</gene>
<organism evidence="4 5">
    <name type="scientific">Phaeodactylum tricornutum (strain CCAP 1055/1)</name>
    <dbReference type="NCBI Taxonomy" id="556484"/>
    <lineage>
        <taxon>Eukaryota</taxon>
        <taxon>Sar</taxon>
        <taxon>Stramenopiles</taxon>
        <taxon>Ochrophyta</taxon>
        <taxon>Bacillariophyta</taxon>
        <taxon>Bacillariophyceae</taxon>
        <taxon>Bacillariophycidae</taxon>
        <taxon>Naviculales</taxon>
        <taxon>Phaeodactylaceae</taxon>
        <taxon>Phaeodactylum</taxon>
    </lineage>
</organism>
<dbReference type="Proteomes" id="UP000000759">
    <property type="component" value="Chromosome 16"/>
</dbReference>
<dbReference type="PaxDb" id="2850-Phatr38429"/>
<keyword evidence="2" id="KW-0812">Transmembrane</keyword>
<evidence type="ECO:0000256" key="2">
    <source>
        <dbReference type="SAM" id="Phobius"/>
    </source>
</evidence>
<feature type="compositionally biased region" description="Polar residues" evidence="1">
    <location>
        <begin position="132"/>
        <end position="148"/>
    </location>
</feature>
<dbReference type="KEGG" id="pti:PHATRDRAFT_38429"/>
<protein>
    <submittedName>
        <fullName evidence="4">Uncharacterized protein</fullName>
    </submittedName>
</protein>
<reference evidence="4 5" key="1">
    <citation type="journal article" date="2008" name="Nature">
        <title>The Phaeodactylum genome reveals the evolutionary history of diatom genomes.</title>
        <authorList>
            <person name="Bowler C."/>
            <person name="Allen A.E."/>
            <person name="Badger J.H."/>
            <person name="Grimwood J."/>
            <person name="Jabbari K."/>
            <person name="Kuo A."/>
            <person name="Maheswari U."/>
            <person name="Martens C."/>
            <person name="Maumus F."/>
            <person name="Otillar R.P."/>
            <person name="Rayko E."/>
            <person name="Salamov A."/>
            <person name="Vandepoele K."/>
            <person name="Beszteri B."/>
            <person name="Gruber A."/>
            <person name="Heijde M."/>
            <person name="Katinka M."/>
            <person name="Mock T."/>
            <person name="Valentin K."/>
            <person name="Verret F."/>
            <person name="Berges J.A."/>
            <person name="Brownlee C."/>
            <person name="Cadoret J.P."/>
            <person name="Chiovitti A."/>
            <person name="Choi C.J."/>
            <person name="Coesel S."/>
            <person name="De Martino A."/>
            <person name="Detter J.C."/>
            <person name="Durkin C."/>
            <person name="Falciatore A."/>
            <person name="Fournet J."/>
            <person name="Haruta M."/>
            <person name="Huysman M.J."/>
            <person name="Jenkins B.D."/>
            <person name="Jiroutova K."/>
            <person name="Jorgensen R.E."/>
            <person name="Joubert Y."/>
            <person name="Kaplan A."/>
            <person name="Kroger N."/>
            <person name="Kroth P.G."/>
            <person name="La Roche J."/>
            <person name="Lindquist E."/>
            <person name="Lommer M."/>
            <person name="Martin-Jezequel V."/>
            <person name="Lopez P.J."/>
            <person name="Lucas S."/>
            <person name="Mangogna M."/>
            <person name="McGinnis K."/>
            <person name="Medlin L.K."/>
            <person name="Montsant A."/>
            <person name="Oudot-Le Secq M.P."/>
            <person name="Napoli C."/>
            <person name="Obornik M."/>
            <person name="Parker M.S."/>
            <person name="Petit J.L."/>
            <person name="Porcel B.M."/>
            <person name="Poulsen N."/>
            <person name="Robison M."/>
            <person name="Rychlewski L."/>
            <person name="Rynearson T.A."/>
            <person name="Schmutz J."/>
            <person name="Shapiro H."/>
            <person name="Siaut M."/>
            <person name="Stanley M."/>
            <person name="Sussman M.R."/>
            <person name="Taylor A.R."/>
            <person name="Vardi A."/>
            <person name="von Dassow P."/>
            <person name="Vyverman W."/>
            <person name="Willis A."/>
            <person name="Wyrwicz L.S."/>
            <person name="Rokhsar D.S."/>
            <person name="Weissenbach J."/>
            <person name="Armbrust E.V."/>
            <person name="Green B.R."/>
            <person name="Van de Peer Y."/>
            <person name="Grigoriev I.V."/>
        </authorList>
    </citation>
    <scope>NUCLEOTIDE SEQUENCE [LARGE SCALE GENOMIC DNA]</scope>
    <source>
        <strain evidence="4 5">CCAP 1055/1</strain>
    </source>
</reference>
<keyword evidence="2" id="KW-0472">Membrane</keyword>
<dbReference type="InParanoid" id="B7G5V0"/>
<dbReference type="HOGENOM" id="CLU_1573695_0_0_1"/>
<dbReference type="RefSeq" id="XP_002182469.1">
    <property type="nucleotide sequence ID" value="XM_002182433.1"/>
</dbReference>
<accession>B7G5V0</accession>
<name>B7G5V0_PHATC</name>
<evidence type="ECO:0000256" key="3">
    <source>
        <dbReference type="SAM" id="SignalP"/>
    </source>
</evidence>
<keyword evidence="2" id="KW-1133">Transmembrane helix</keyword>
<keyword evidence="5" id="KW-1185">Reference proteome</keyword>